<keyword evidence="3" id="KW-1185">Reference proteome</keyword>
<dbReference type="InterPro" id="IPR003607">
    <property type="entry name" value="HD/PDEase_dom"/>
</dbReference>
<dbReference type="Gene3D" id="1.10.3210.10">
    <property type="entry name" value="Hypothetical protein af1432"/>
    <property type="match status" value="1"/>
</dbReference>
<dbReference type="Pfam" id="PF01966">
    <property type="entry name" value="HD"/>
    <property type="match status" value="1"/>
</dbReference>
<protein>
    <submittedName>
        <fullName evidence="2">HD domain-containing protein</fullName>
    </submittedName>
</protein>
<reference evidence="2 3" key="1">
    <citation type="submission" date="2016-11" db="EMBL/GenBank/DDBJ databases">
        <authorList>
            <person name="Jaros S."/>
            <person name="Januszkiewicz K."/>
            <person name="Wedrychowicz H."/>
        </authorList>
    </citation>
    <scope>NUCLEOTIDE SEQUENCE [LARGE SCALE GENOMIC DNA]</scope>
    <source>
        <strain evidence="2 3">DSM 10502</strain>
    </source>
</reference>
<dbReference type="RefSeq" id="WP_072935234.1">
    <property type="nucleotide sequence ID" value="NZ_FQUG01000004.1"/>
</dbReference>
<proteinExistence type="predicted"/>
<name>A0A1M4W9G0_9FIRM</name>
<dbReference type="PROSITE" id="PS51831">
    <property type="entry name" value="HD"/>
    <property type="match status" value="1"/>
</dbReference>
<feature type="domain" description="HD" evidence="1">
    <location>
        <begin position="37"/>
        <end position="155"/>
    </location>
</feature>
<dbReference type="Proteomes" id="UP000184404">
    <property type="component" value="Unassembled WGS sequence"/>
</dbReference>
<gene>
    <name evidence="2" type="ORF">SAMN02745190_01153</name>
</gene>
<evidence type="ECO:0000313" key="3">
    <source>
        <dbReference type="Proteomes" id="UP000184404"/>
    </source>
</evidence>
<evidence type="ECO:0000259" key="1">
    <source>
        <dbReference type="PROSITE" id="PS51831"/>
    </source>
</evidence>
<dbReference type="SUPFAM" id="SSF109604">
    <property type="entry name" value="HD-domain/PDEase-like"/>
    <property type="match status" value="1"/>
</dbReference>
<dbReference type="STRING" id="1123243.SAMN02745190_01153"/>
<dbReference type="EMBL" id="FQUG01000004">
    <property type="protein sequence ID" value="SHE77901.1"/>
    <property type="molecule type" value="Genomic_DNA"/>
</dbReference>
<dbReference type="AlphaFoldDB" id="A0A1M4W9G0"/>
<dbReference type="InterPro" id="IPR006674">
    <property type="entry name" value="HD_domain"/>
</dbReference>
<sequence>MTEELLHALTRLETWMRQYMKSWYNEAEDIQQAIRMKEEHTARVRGYARELSEHLGLTGDDVVRAEIMGLLHDVGRFRQFTVYRTFNDAQSEDHAALGLKTIAAEGLISNLPEKDRELIKFAIWNHNKKEIEAAPDKTSLMYAKILRDADKLDIYHVLEPFLHPSDGSGVSPDFVDRFVAGEQCDYTMIRTMDDRKLVRLMWVYDINYAWTMQRVLERGYVDKIVSCLPKGSAGIDEGVRKLRLYVKEKCASVDKAE</sequence>
<dbReference type="OrthoDB" id="9797344at2"/>
<dbReference type="CDD" id="cd00077">
    <property type="entry name" value="HDc"/>
    <property type="match status" value="1"/>
</dbReference>
<accession>A0A1M4W9G0</accession>
<organism evidence="2 3">
    <name type="scientific">Schwartzia succinivorans DSM 10502</name>
    <dbReference type="NCBI Taxonomy" id="1123243"/>
    <lineage>
        <taxon>Bacteria</taxon>
        <taxon>Bacillati</taxon>
        <taxon>Bacillota</taxon>
        <taxon>Negativicutes</taxon>
        <taxon>Selenomonadales</taxon>
        <taxon>Selenomonadaceae</taxon>
        <taxon>Schwartzia</taxon>
    </lineage>
</organism>
<evidence type="ECO:0000313" key="2">
    <source>
        <dbReference type="EMBL" id="SHE77901.1"/>
    </source>
</evidence>